<feature type="region of interest" description="Disordered" evidence="5">
    <location>
        <begin position="130"/>
        <end position="152"/>
    </location>
</feature>
<evidence type="ECO:0000256" key="5">
    <source>
        <dbReference type="SAM" id="MobiDB-lite"/>
    </source>
</evidence>
<name>A0ABD3NYJ2_9STRA</name>
<protein>
    <recommendedName>
        <fullName evidence="7">Ion transport domain-containing protein</fullName>
    </recommendedName>
</protein>
<feature type="transmembrane region" description="Helical" evidence="6">
    <location>
        <begin position="697"/>
        <end position="714"/>
    </location>
</feature>
<organism evidence="8 9">
    <name type="scientific">Cyclotella atomus</name>
    <dbReference type="NCBI Taxonomy" id="382360"/>
    <lineage>
        <taxon>Eukaryota</taxon>
        <taxon>Sar</taxon>
        <taxon>Stramenopiles</taxon>
        <taxon>Ochrophyta</taxon>
        <taxon>Bacillariophyta</taxon>
        <taxon>Coscinodiscophyceae</taxon>
        <taxon>Thalassiosirophycidae</taxon>
        <taxon>Stephanodiscales</taxon>
        <taxon>Stephanodiscaceae</taxon>
        <taxon>Cyclotella</taxon>
    </lineage>
</organism>
<feature type="compositionally biased region" description="Polar residues" evidence="5">
    <location>
        <begin position="131"/>
        <end position="150"/>
    </location>
</feature>
<keyword evidence="2 6" id="KW-0812">Transmembrane</keyword>
<comment type="caution">
    <text evidence="8">The sequence shown here is derived from an EMBL/GenBank/DDBJ whole genome shotgun (WGS) entry which is preliminary data.</text>
</comment>
<dbReference type="GO" id="GO:0016020">
    <property type="term" value="C:membrane"/>
    <property type="evidence" value="ECO:0007669"/>
    <property type="project" value="UniProtKB-SubCell"/>
</dbReference>
<dbReference type="Proteomes" id="UP001530400">
    <property type="component" value="Unassembled WGS sequence"/>
</dbReference>
<feature type="domain" description="Ion transport" evidence="7">
    <location>
        <begin position="609"/>
        <end position="836"/>
    </location>
</feature>
<dbReference type="InterPro" id="IPR005821">
    <property type="entry name" value="Ion_trans_dom"/>
</dbReference>
<feature type="transmembrane region" description="Helical" evidence="6">
    <location>
        <begin position="726"/>
        <end position="749"/>
    </location>
</feature>
<evidence type="ECO:0000313" key="8">
    <source>
        <dbReference type="EMBL" id="KAL3780593.1"/>
    </source>
</evidence>
<evidence type="ECO:0000256" key="2">
    <source>
        <dbReference type="ARBA" id="ARBA00022692"/>
    </source>
</evidence>
<accession>A0ABD3NYJ2</accession>
<evidence type="ECO:0000256" key="1">
    <source>
        <dbReference type="ARBA" id="ARBA00004141"/>
    </source>
</evidence>
<feature type="transmembrane region" description="Helical" evidence="6">
    <location>
        <begin position="805"/>
        <end position="833"/>
    </location>
</feature>
<comment type="subcellular location">
    <subcellularLocation>
        <location evidence="1">Membrane</location>
        <topology evidence="1">Multi-pass membrane protein</topology>
    </subcellularLocation>
</comment>
<feature type="transmembrane region" description="Helical" evidence="6">
    <location>
        <begin position="633"/>
        <end position="658"/>
    </location>
</feature>
<feature type="transmembrane region" description="Helical" evidence="6">
    <location>
        <begin position="888"/>
        <end position="906"/>
    </location>
</feature>
<dbReference type="EMBL" id="JALLPJ020000884">
    <property type="protein sequence ID" value="KAL3780593.1"/>
    <property type="molecule type" value="Genomic_DNA"/>
</dbReference>
<evidence type="ECO:0000259" key="7">
    <source>
        <dbReference type="Pfam" id="PF00520"/>
    </source>
</evidence>
<keyword evidence="9" id="KW-1185">Reference proteome</keyword>
<evidence type="ECO:0000313" key="9">
    <source>
        <dbReference type="Proteomes" id="UP001530400"/>
    </source>
</evidence>
<dbReference type="AlphaFoldDB" id="A0ABD3NYJ2"/>
<evidence type="ECO:0000256" key="6">
    <source>
        <dbReference type="SAM" id="Phobius"/>
    </source>
</evidence>
<keyword evidence="4 6" id="KW-0472">Membrane</keyword>
<reference evidence="8 9" key="1">
    <citation type="submission" date="2024-10" db="EMBL/GenBank/DDBJ databases">
        <title>Updated reference genomes for cyclostephanoid diatoms.</title>
        <authorList>
            <person name="Roberts W.R."/>
            <person name="Alverson A.J."/>
        </authorList>
    </citation>
    <scope>NUCLEOTIDE SEQUENCE [LARGE SCALE GENOMIC DNA]</scope>
    <source>
        <strain evidence="8 9">AJA010-31</strain>
    </source>
</reference>
<keyword evidence="3 6" id="KW-1133">Transmembrane helix</keyword>
<proteinExistence type="predicted"/>
<feature type="transmembrane region" description="Helical" evidence="6">
    <location>
        <begin position="951"/>
        <end position="975"/>
    </location>
</feature>
<dbReference type="Pfam" id="PF00520">
    <property type="entry name" value="Ion_trans"/>
    <property type="match status" value="1"/>
</dbReference>
<evidence type="ECO:0000256" key="3">
    <source>
        <dbReference type="ARBA" id="ARBA00022989"/>
    </source>
</evidence>
<gene>
    <name evidence="8" type="ORF">ACHAWO_010252</name>
</gene>
<evidence type="ECO:0000256" key="4">
    <source>
        <dbReference type="ARBA" id="ARBA00023136"/>
    </source>
</evidence>
<sequence>MAFNLSLAGASVSLVPSDNSSTSFLSGLRHCNGRIETDLSNFTGTIIFLSENQDEKTNNILLQTDNDGSSEESVNNIDFVAENNQDHLMTYKTSTVIPSECSPVAKDMLQQTTAEEDLIVEHLQNHLKANELSNENPSKNSPAGTCNSTSSDDEEGVVVIEKVLTKSPATTKIKRSAIREQILREQSSKFVPNIMNSIIKNQSVRNGFATIDESERSGSVVSVDAILEPVQQQGTFNGHQKIQDLYSSTDPIYSNEMNGNSDIELAPSSDTHIFHEACSSEDINIEELSTILRLNPQVASVRDEYGDYPAHIFANNDAVIYGQESDNEVLDFLFQLYCAYPEAFSTEGSTGQIPFAGAIVQWIDECHQLYQRDEESVYRVSELSTLSRSDKIVNTYCVRAEVQLLTRLPHNVDLTPKVAYSIKMLSLLLERLSEAAFERISNRKELFSKSWRRRDKIVRSVASIPFLLRTILLVKSKEDREALLGTTLVKSAAFCKESVGLWIVSLMAGCNRSRDCAMGYLDLISNSSISDLYGKEVRWSCDDLKRFHDSRKELYSSISSLGGITPIMLRLGDRLDDVALKRPVKYLVESIVGNAFIVYREFHELVCLLILTLTYRMIIDMLHNSPGNSYNEFFGLAFSTAAFFSLKDMGILFGFVSLDGRLLKRHMSHISTMIDWLTGLSLLSTLGMMSTDQNINGRNYYGVVVGLLWWKLILHLKGMSSSLSTLIYTILQIAGSLKYFLLVFFMLIICFSDMVQVLTKTSGQCDGERDFDTLCSLTPVESYVAMYGLMIGGVEMSAIGELSPLLIMVFIFATFSGMIVLVNILIAIVTSVYQSACDKSRALFARARLEKAAKLTSFLRAIAPAGFFIWSHDTANTRIKCWTKMWKWVYLTLFLVQEISLILSLVTSNALRKDGIIDHSFFIGLVVFETGSDVSDLTSYLIVMSDLPRAWLVYPALLHHFSIVGSAMTMSWMAIEHYDSLAWLKGGKLHKFLRSSFLPVRIYLQSLSLYDSESCEDDDGGNEHEPLKRKEYFLKEEELERKIIDAIRESEQRILSISSFR</sequence>